<feature type="compositionally biased region" description="Basic and acidic residues" evidence="6">
    <location>
        <begin position="30"/>
        <end position="45"/>
    </location>
</feature>
<dbReference type="GO" id="GO:0016020">
    <property type="term" value="C:membrane"/>
    <property type="evidence" value="ECO:0007669"/>
    <property type="project" value="UniProtKB-SubCell"/>
</dbReference>
<feature type="compositionally biased region" description="Gly residues" evidence="6">
    <location>
        <begin position="1219"/>
        <end position="1230"/>
    </location>
</feature>
<keyword evidence="5 7" id="KW-0472">Membrane</keyword>
<feature type="region of interest" description="Disordered" evidence="6">
    <location>
        <begin position="354"/>
        <end position="409"/>
    </location>
</feature>
<organism evidence="8 9">
    <name type="scientific">Collybiopsis confluens</name>
    <dbReference type="NCBI Taxonomy" id="2823264"/>
    <lineage>
        <taxon>Eukaryota</taxon>
        <taxon>Fungi</taxon>
        <taxon>Dikarya</taxon>
        <taxon>Basidiomycota</taxon>
        <taxon>Agaricomycotina</taxon>
        <taxon>Agaricomycetes</taxon>
        <taxon>Agaricomycetidae</taxon>
        <taxon>Agaricales</taxon>
        <taxon>Marasmiineae</taxon>
        <taxon>Omphalotaceae</taxon>
        <taxon>Collybiopsis</taxon>
    </lineage>
</organism>
<dbReference type="Pfam" id="PF05277">
    <property type="entry name" value="DUF726"/>
    <property type="match status" value="2"/>
</dbReference>
<accession>A0A8H5CZ96</accession>
<dbReference type="PANTHER" id="PTHR17920">
    <property type="entry name" value="TRANSMEMBRANE AND COILED-COIL DOMAIN-CONTAINING PROTEIN 4 TMCO4"/>
    <property type="match status" value="1"/>
</dbReference>
<evidence type="ECO:0000256" key="4">
    <source>
        <dbReference type="ARBA" id="ARBA00022989"/>
    </source>
</evidence>
<comment type="similarity">
    <text evidence="2">Belongs to the TMCO4 family.</text>
</comment>
<feature type="transmembrane region" description="Helical" evidence="7">
    <location>
        <begin position="536"/>
        <end position="561"/>
    </location>
</feature>
<feature type="region of interest" description="Disordered" evidence="6">
    <location>
        <begin position="1039"/>
        <end position="1060"/>
    </location>
</feature>
<keyword evidence="3 7" id="KW-0812">Transmembrane</keyword>
<dbReference type="PANTHER" id="PTHR17920:SF3">
    <property type="entry name" value="TRANSMEMBRANE AND COILED-COIL DOMAIN-CONTAINING PROTEIN 4"/>
    <property type="match status" value="1"/>
</dbReference>
<evidence type="ECO:0008006" key="10">
    <source>
        <dbReference type="Google" id="ProtNLM"/>
    </source>
</evidence>
<feature type="compositionally biased region" description="Basic and acidic residues" evidence="6">
    <location>
        <begin position="222"/>
        <end position="234"/>
    </location>
</feature>
<feature type="region of interest" description="Disordered" evidence="6">
    <location>
        <begin position="1101"/>
        <end position="1175"/>
    </location>
</feature>
<feature type="region of interest" description="Disordered" evidence="6">
    <location>
        <begin position="1"/>
        <end position="95"/>
    </location>
</feature>
<feature type="compositionally biased region" description="Low complexity" evidence="6">
    <location>
        <begin position="994"/>
        <end position="1005"/>
    </location>
</feature>
<evidence type="ECO:0000313" key="9">
    <source>
        <dbReference type="Proteomes" id="UP000518752"/>
    </source>
</evidence>
<feature type="region of interest" description="Disordered" evidence="6">
    <location>
        <begin position="1219"/>
        <end position="1255"/>
    </location>
</feature>
<dbReference type="EMBL" id="JAACJN010000293">
    <property type="protein sequence ID" value="KAF5350735.1"/>
    <property type="molecule type" value="Genomic_DNA"/>
</dbReference>
<dbReference type="InterPro" id="IPR007941">
    <property type="entry name" value="DUF726"/>
</dbReference>
<sequence length="1255" mass="135225">MSRRRRSPSPPIIDIFDDDDEGWQDMPVVHQDELRGGLDEEDQKKYHYRPQADTKQSASSSFGGGSSSGTTMTTVSSLNTSGTKVSGNATGKTLDTDERGYRWRVNPMGEKGTGSGADTHDFLTESNYTRLRHVEEDWDEGDQLHQTSQYLFGDTADSILDDRKAMTPLSQMQQTKGLLSDSQKIAYVGLCALVTKQMIREFSVPETTRKKVKVQVRVPVLPEKDDQGGGDAKKNAKSAEGPKANTPPNLQIGSASASAPTEYQWKTETRYEEKPTGKIKKDFRDSVKSMELWALKIMGRLYYHIELEKAEQRMIESLAEHGVQPADLVPALQQMKEVPNPEWTHVGSYSYDSSYPMEPDHPDDLPPAYSSSASDSPNSGVDSKDDSKSDSTDNPDDRPETPSKPAPVPKTIMLDMRFTLLTDLFLILIADSVYDSRSRALLFRVGKYLGLTSWETVLFEGRIVEAVGIQESLCVNEDSLSLPPTLFSLSSLLPFPAPYLPSSMPNKPKQDTAEEGLQQNKDAVQAQVKALRNRRIALLGLATLGGGLVIGLSAGLLAPVIGVGLDFFFFLSPLPSIRLTLLISVLHHLRYLCLRLSPGSTGTAFSTIGITGASTFLAGAGGAAVITTGGVLTGAGIAGKGMHRRTQVVRVFDVLPLHKNGRVGCVLTVPGFLNGPMDDPRLPFSVLDPVIGDVFSVLWEPEMIMETGSEVLSQIGQTVLQATVMATLMTALQWPIILTKLGYLIDNPWSNALDRARAAGLVLASVLRDRQLGVRPVTLIGFSLGARVIFYALLDLARTGNFGIVEDVYLLGATLSVSKQMWEQTRSVVGGRFVNVASSAATGNVNAVAGLRPIQGVEGIENVDVTDKISGHMSYRVYMPVILEGLGFRVTERYFDEVEEPDFEGDRVVITEEQENEKKGWFGRRKKQQSTNMSSRTNVQRPPSYATWVDKEKDKFKSKMNGGSPLSSTQGAADEEDDLPPREGTPTGSGSGSGSRSSTPIPRSTKIVPVNSDDSPSTLPKTAGFDLAAIKAEVEVAKAQGGVELPGGGGGPGRTTAPREMGANNARFDLKAIKDVLDSEGVKADGLHDLKLDVEGVVLPAIETPRIDRDVRPHRGPSYDGEYEPEEDEYRTGDPFSHRADDDNDNGDPPTPPAKMTLYPNGSGLGSGYSNPSSATSVYNPFASAGASVENFSLPNTFGTIPSSGLGSGFGSSFGFGNGGGGGISFGGADGSISLGSPDPWAAPAPRREDNNPWG</sequence>
<evidence type="ECO:0000256" key="3">
    <source>
        <dbReference type="ARBA" id="ARBA00022692"/>
    </source>
</evidence>
<feature type="compositionally biased region" description="Low complexity" evidence="6">
    <location>
        <begin position="366"/>
        <end position="381"/>
    </location>
</feature>
<feature type="transmembrane region" description="Helical" evidence="7">
    <location>
        <begin position="567"/>
        <end position="586"/>
    </location>
</feature>
<evidence type="ECO:0000313" key="8">
    <source>
        <dbReference type="EMBL" id="KAF5350735.1"/>
    </source>
</evidence>
<feature type="transmembrane region" description="Helical" evidence="7">
    <location>
        <begin position="777"/>
        <end position="794"/>
    </location>
</feature>
<feature type="compositionally biased region" description="Basic and acidic residues" evidence="6">
    <location>
        <begin position="1130"/>
        <end position="1141"/>
    </location>
</feature>
<feature type="compositionally biased region" description="Basic and acidic residues" evidence="6">
    <location>
        <begin position="1246"/>
        <end position="1255"/>
    </location>
</feature>
<evidence type="ECO:0000256" key="6">
    <source>
        <dbReference type="SAM" id="MobiDB-lite"/>
    </source>
</evidence>
<feature type="region of interest" description="Disordered" evidence="6">
    <location>
        <begin position="919"/>
        <end position="1022"/>
    </location>
</feature>
<reference evidence="8 9" key="1">
    <citation type="journal article" date="2020" name="ISME J.">
        <title>Uncovering the hidden diversity of litter-decomposition mechanisms in mushroom-forming fungi.</title>
        <authorList>
            <person name="Floudas D."/>
            <person name="Bentzer J."/>
            <person name="Ahren D."/>
            <person name="Johansson T."/>
            <person name="Persson P."/>
            <person name="Tunlid A."/>
        </authorList>
    </citation>
    <scope>NUCLEOTIDE SEQUENCE [LARGE SCALE GENOMIC DNA]</scope>
    <source>
        <strain evidence="8 9">CBS 406.79</strain>
    </source>
</reference>
<dbReference type="AlphaFoldDB" id="A0A8H5CZ96"/>
<keyword evidence="9" id="KW-1185">Reference proteome</keyword>
<keyword evidence="4 7" id="KW-1133">Transmembrane helix</keyword>
<protein>
    <recommendedName>
        <fullName evidence="10">DUF726-domain-containing protein</fullName>
    </recommendedName>
</protein>
<proteinExistence type="inferred from homology"/>
<feature type="compositionally biased region" description="Polar residues" evidence="6">
    <location>
        <begin position="246"/>
        <end position="264"/>
    </location>
</feature>
<feature type="compositionally biased region" description="Low complexity" evidence="6">
    <location>
        <begin position="68"/>
        <end position="77"/>
    </location>
</feature>
<evidence type="ECO:0000256" key="2">
    <source>
        <dbReference type="ARBA" id="ARBA00009824"/>
    </source>
</evidence>
<feature type="compositionally biased region" description="Polar residues" evidence="6">
    <location>
        <begin position="929"/>
        <end position="941"/>
    </location>
</feature>
<dbReference type="Proteomes" id="UP000518752">
    <property type="component" value="Unassembled WGS sequence"/>
</dbReference>
<dbReference type="OrthoDB" id="277931at2759"/>
<name>A0A8H5CZ96_9AGAR</name>
<feature type="compositionally biased region" description="Polar residues" evidence="6">
    <location>
        <begin position="78"/>
        <end position="93"/>
    </location>
</feature>
<evidence type="ECO:0000256" key="7">
    <source>
        <dbReference type="SAM" id="Phobius"/>
    </source>
</evidence>
<feature type="compositionally biased region" description="Basic and acidic residues" evidence="6">
    <location>
        <begin position="382"/>
        <end position="401"/>
    </location>
</feature>
<feature type="compositionally biased region" description="Basic and acidic residues" evidence="6">
    <location>
        <begin position="265"/>
        <end position="277"/>
    </location>
</feature>
<dbReference type="InterPro" id="IPR029058">
    <property type="entry name" value="AB_hydrolase_fold"/>
</dbReference>
<evidence type="ECO:0000256" key="5">
    <source>
        <dbReference type="ARBA" id="ARBA00023136"/>
    </source>
</evidence>
<feature type="compositionally biased region" description="Gly residues" evidence="6">
    <location>
        <begin position="1044"/>
        <end position="1053"/>
    </location>
</feature>
<comment type="subcellular location">
    <subcellularLocation>
        <location evidence="1">Membrane</location>
        <topology evidence="1">Multi-pass membrane protein</topology>
    </subcellularLocation>
</comment>
<gene>
    <name evidence="8" type="ORF">D9757_012593</name>
</gene>
<dbReference type="SUPFAM" id="SSF53474">
    <property type="entry name" value="alpha/beta-Hydrolases"/>
    <property type="match status" value="1"/>
</dbReference>
<feature type="region of interest" description="Disordered" evidence="6">
    <location>
        <begin position="219"/>
        <end position="277"/>
    </location>
</feature>
<comment type="caution">
    <text evidence="8">The sequence shown here is derived from an EMBL/GenBank/DDBJ whole genome shotgun (WGS) entry which is preliminary data.</text>
</comment>
<evidence type="ECO:0000256" key="1">
    <source>
        <dbReference type="ARBA" id="ARBA00004141"/>
    </source>
</evidence>